<proteinExistence type="inferred from homology"/>
<keyword evidence="3" id="KW-1185">Reference proteome</keyword>
<dbReference type="Pfam" id="PF02515">
    <property type="entry name" value="CoA_transf_3"/>
    <property type="match status" value="1"/>
</dbReference>
<accession>A0A8E2ELX2</accession>
<protein>
    <submittedName>
        <fullName evidence="2">CAIB/BAIF family enzyme</fullName>
    </submittedName>
</protein>
<dbReference type="PANTHER" id="PTHR48229">
    <property type="entry name" value="CAIB/BAIF FAMILY ENZYME (AFU_ORTHOLOGUE AFUA_1G05360)-RELATED"/>
    <property type="match status" value="1"/>
</dbReference>
<evidence type="ECO:0000256" key="1">
    <source>
        <dbReference type="ARBA" id="ARBA00008383"/>
    </source>
</evidence>
<dbReference type="InterPro" id="IPR052985">
    <property type="entry name" value="CoA-trans_III_biosynth/detox"/>
</dbReference>
<dbReference type="InterPro" id="IPR003673">
    <property type="entry name" value="CoA-Trfase_fam_III"/>
</dbReference>
<dbReference type="EMBL" id="KV744807">
    <property type="protein sequence ID" value="OCK86216.1"/>
    <property type="molecule type" value="Genomic_DNA"/>
</dbReference>
<evidence type="ECO:0000313" key="3">
    <source>
        <dbReference type="Proteomes" id="UP000250266"/>
    </source>
</evidence>
<comment type="similarity">
    <text evidence="1">Belongs to the CoA-transferase III family.</text>
</comment>
<dbReference type="Proteomes" id="UP000250266">
    <property type="component" value="Unassembled WGS sequence"/>
</dbReference>
<dbReference type="InterPro" id="IPR023606">
    <property type="entry name" value="CoA-Trfase_III_dom_1_sf"/>
</dbReference>
<sequence>MTTDYTVQKEAEKIFRDVLLRDDRLALPDLVKEVASRTTFDQAAISKPYIPCPLKFTESSSALWALISTFGNAIVKKRYGIDQSVVVNTDIASLFLMSSALVKVDGKGLQDPEISKRTMKFDLAKMLTEPWRRLSTNIYPTKDGRWYHTHGSMNADRVLTCLGLPLHDPENNEGEIIKRYCERVSQFDSDWLDIVENEHFQQAGTICLTPDEYLASPQGKAVANDPLFLLEQSSQDILPPVPWPETKSATFRPLEGIKIIDISRVIAAPTICKLAALFGATVVRISCDFQPDMGSLLVDGNLGKRDVTLNLKSPEGRKALEKLLEDADVILDGYRPGALQRLGFGPAYVHALARKRGKGIVYIRENCYGWSGPFAHRSGWQQISDCITGVSWLMGEFLGLKEPVVPLLPNSDYQTGIIGLLGILSALDKRAESGGNFLVSVSLNQFNSFLLSLGSYSPEIQESLRSQHSNLHLRHYDDMIQLVSKTLRSLFGAVPHLFQPKYFSSMPSNMGAGKDETLTFVGPVATFDTTKLCYDVGSCFLGTYQPVWP</sequence>
<dbReference type="PANTHER" id="PTHR48229:SF1">
    <property type="entry name" value="ALPHA METHYLACYL-COA RACEMASE-RELATED"/>
    <property type="match status" value="1"/>
</dbReference>
<dbReference type="AlphaFoldDB" id="A0A8E2ELX2"/>
<dbReference type="Gene3D" id="3.40.50.10540">
    <property type="entry name" value="Crotonobetainyl-coa:carnitine coa-transferase, domain 1"/>
    <property type="match status" value="1"/>
</dbReference>
<dbReference type="GO" id="GO:0003824">
    <property type="term" value="F:catalytic activity"/>
    <property type="evidence" value="ECO:0007669"/>
    <property type="project" value="InterPro"/>
</dbReference>
<gene>
    <name evidence="2" type="ORF">K432DRAFT_431071</name>
</gene>
<organism evidence="2 3">
    <name type="scientific">Lepidopterella palustris CBS 459.81</name>
    <dbReference type="NCBI Taxonomy" id="1314670"/>
    <lineage>
        <taxon>Eukaryota</taxon>
        <taxon>Fungi</taxon>
        <taxon>Dikarya</taxon>
        <taxon>Ascomycota</taxon>
        <taxon>Pezizomycotina</taxon>
        <taxon>Dothideomycetes</taxon>
        <taxon>Pleosporomycetidae</taxon>
        <taxon>Mytilinidiales</taxon>
        <taxon>Argynnaceae</taxon>
        <taxon>Lepidopterella</taxon>
    </lineage>
</organism>
<name>A0A8E2ELX2_9PEZI</name>
<reference evidence="2 3" key="1">
    <citation type="journal article" date="2016" name="Nat. Commun.">
        <title>Ectomycorrhizal ecology is imprinted in the genome of the dominant symbiotic fungus Cenococcum geophilum.</title>
        <authorList>
            <consortium name="DOE Joint Genome Institute"/>
            <person name="Peter M."/>
            <person name="Kohler A."/>
            <person name="Ohm R.A."/>
            <person name="Kuo A."/>
            <person name="Krutzmann J."/>
            <person name="Morin E."/>
            <person name="Arend M."/>
            <person name="Barry K.W."/>
            <person name="Binder M."/>
            <person name="Choi C."/>
            <person name="Clum A."/>
            <person name="Copeland A."/>
            <person name="Grisel N."/>
            <person name="Haridas S."/>
            <person name="Kipfer T."/>
            <person name="LaButti K."/>
            <person name="Lindquist E."/>
            <person name="Lipzen A."/>
            <person name="Maire R."/>
            <person name="Meier B."/>
            <person name="Mihaltcheva S."/>
            <person name="Molinier V."/>
            <person name="Murat C."/>
            <person name="Poggeler S."/>
            <person name="Quandt C.A."/>
            <person name="Sperisen C."/>
            <person name="Tritt A."/>
            <person name="Tisserant E."/>
            <person name="Crous P.W."/>
            <person name="Henrissat B."/>
            <person name="Nehls U."/>
            <person name="Egli S."/>
            <person name="Spatafora J.W."/>
            <person name="Grigoriev I.V."/>
            <person name="Martin F.M."/>
        </authorList>
    </citation>
    <scope>NUCLEOTIDE SEQUENCE [LARGE SCALE GENOMIC DNA]</scope>
    <source>
        <strain evidence="2 3">CBS 459.81</strain>
    </source>
</reference>
<dbReference type="SUPFAM" id="SSF89796">
    <property type="entry name" value="CoA-transferase family III (CaiB/BaiF)"/>
    <property type="match status" value="2"/>
</dbReference>
<evidence type="ECO:0000313" key="2">
    <source>
        <dbReference type="EMBL" id="OCK86216.1"/>
    </source>
</evidence>
<dbReference type="OrthoDB" id="2308815at2759"/>